<feature type="transmembrane region" description="Helical" evidence="1">
    <location>
        <begin position="6"/>
        <end position="27"/>
    </location>
</feature>
<dbReference type="Proteomes" id="UP000626795">
    <property type="component" value="Unassembled WGS sequence"/>
</dbReference>
<dbReference type="AlphaFoldDB" id="A0A9X9QZ80"/>
<keyword evidence="3" id="KW-1185">Reference proteome</keyword>
<proteinExistence type="predicted"/>
<organism evidence="2 3">
    <name type="scientific">Neisseria subflava</name>
    <dbReference type="NCBI Taxonomy" id="28449"/>
    <lineage>
        <taxon>Bacteria</taxon>
        <taxon>Pseudomonadati</taxon>
        <taxon>Pseudomonadota</taxon>
        <taxon>Betaproteobacteria</taxon>
        <taxon>Neisseriales</taxon>
        <taxon>Neisseriaceae</taxon>
        <taxon>Neisseria</taxon>
    </lineage>
</organism>
<keyword evidence="1" id="KW-0812">Transmembrane</keyword>
<evidence type="ECO:0000313" key="3">
    <source>
        <dbReference type="Proteomes" id="UP000626795"/>
    </source>
</evidence>
<sequence>MELFPYFQFFLAFLYFIAVIINLVMLYKILKSEGMDIGFFEYLFTHRSMQLKFFKILFGIQKISNKFYLKILRINFTVAMIILILGFSVILYSIYLA</sequence>
<reference evidence="2" key="1">
    <citation type="submission" date="2019-05" db="EMBL/GenBank/DDBJ databases">
        <authorList>
            <person name="Hibberd M."/>
        </authorList>
    </citation>
    <scope>NUCLEOTIDE SEQUENCE</scope>
    <source>
        <strain evidence="2">Neisseria_subflava_BgEED23</strain>
    </source>
</reference>
<gene>
    <name evidence="2" type="ORF">ONOEEDHL_00952</name>
</gene>
<name>A0A9X9QZ80_NEISU</name>
<dbReference type="EMBL" id="CABFLZ010000047">
    <property type="protein sequence ID" value="VTY09191.1"/>
    <property type="molecule type" value="Genomic_DNA"/>
</dbReference>
<keyword evidence="1" id="KW-0472">Membrane</keyword>
<comment type="caution">
    <text evidence="2">The sequence shown here is derived from an EMBL/GenBank/DDBJ whole genome shotgun (WGS) entry which is preliminary data.</text>
</comment>
<protein>
    <submittedName>
        <fullName evidence="2">Uncharacterized protein</fullName>
    </submittedName>
</protein>
<keyword evidence="1" id="KW-1133">Transmembrane helix</keyword>
<feature type="transmembrane region" description="Helical" evidence="1">
    <location>
        <begin position="71"/>
        <end position="95"/>
    </location>
</feature>
<evidence type="ECO:0000256" key="1">
    <source>
        <dbReference type="SAM" id="Phobius"/>
    </source>
</evidence>
<accession>A0A9X9QZ80</accession>
<evidence type="ECO:0000313" key="2">
    <source>
        <dbReference type="EMBL" id="VTY09191.1"/>
    </source>
</evidence>